<evidence type="ECO:0000256" key="1">
    <source>
        <dbReference type="SAM" id="Phobius"/>
    </source>
</evidence>
<dbReference type="OrthoDB" id="202415at2759"/>
<dbReference type="Proteomes" id="UP000191285">
    <property type="component" value="Unassembled WGS sequence"/>
</dbReference>
<protein>
    <recommendedName>
        <fullName evidence="2">Glycosyl transferase CAP10 domain-containing protein</fullName>
    </recommendedName>
</protein>
<feature type="domain" description="Glycosyl transferase CAP10" evidence="2">
    <location>
        <begin position="184"/>
        <end position="449"/>
    </location>
</feature>
<gene>
    <name evidence="3" type="ORF">PENSTE_c008G00357</name>
</gene>
<name>A0A1V6TCH5_9EURO</name>
<proteinExistence type="predicted"/>
<keyword evidence="1" id="KW-0472">Membrane</keyword>
<dbReference type="AlphaFoldDB" id="A0A1V6TCH5"/>
<sequence>MRPRRGLSLLCIIACLSYSVILAIWYAVNSDRDYIHPILTQLIPAGHCACQTSTTFQCSTCLSCPDLALQQPTTPTTPTWKFEYPRDARNDTLDQSQCRVAFPGLFEDIARGKRHWRSQGGLVTEDLDAIPIQYGMARAFISQGNLHVVSARANGEDHRKKILGVLSSIHRALVANRDRADQRDIEFVFSVEDKVDDVTNPEHPVWVFARTPTEEGVWLMPDFSFWAWDNAFNYIGPYDQVVDRIQRLDLPWDQKIPQLVWRGKPSFAPKLRRALIEAARDKPWGDVRQVEWSTGANVLKMEDHCHYMFIAHVEGEFQPYSSKGHLWGLTADRKSEEVALTELVGRSYSASLKYRQACNSVIVAHKLQYIQHHHYLLISEGPQQNYVEVERDFSDLADKIEPLVQNTTAAAQIAHNSVKTFRERYLTPAAEACYWRELFEGYSSVWNSTVDVWSSRHGKERGLRYESFLLLPSPQQLEFRAEMAFSGPIA</sequence>
<organism evidence="3 4">
    <name type="scientific">Penicillium steckii</name>
    <dbReference type="NCBI Taxonomy" id="303698"/>
    <lineage>
        <taxon>Eukaryota</taxon>
        <taxon>Fungi</taxon>
        <taxon>Dikarya</taxon>
        <taxon>Ascomycota</taxon>
        <taxon>Pezizomycotina</taxon>
        <taxon>Eurotiomycetes</taxon>
        <taxon>Eurotiomycetidae</taxon>
        <taxon>Eurotiales</taxon>
        <taxon>Aspergillaceae</taxon>
        <taxon>Penicillium</taxon>
    </lineage>
</organism>
<evidence type="ECO:0000259" key="2">
    <source>
        <dbReference type="SMART" id="SM00672"/>
    </source>
</evidence>
<keyword evidence="1" id="KW-0812">Transmembrane</keyword>
<dbReference type="EMBL" id="MLKD01000008">
    <property type="protein sequence ID" value="OQE23881.1"/>
    <property type="molecule type" value="Genomic_DNA"/>
</dbReference>
<dbReference type="Pfam" id="PF05686">
    <property type="entry name" value="Glyco_transf_90"/>
    <property type="match status" value="2"/>
</dbReference>
<keyword evidence="4" id="KW-1185">Reference proteome</keyword>
<accession>A0A1V6TCH5</accession>
<dbReference type="InterPro" id="IPR006598">
    <property type="entry name" value="CAP10"/>
</dbReference>
<dbReference type="PANTHER" id="PTHR12203:SF107">
    <property type="entry name" value="GLYCOSYL TRANSFERASE CAP10 DOMAIN-CONTAINING PROTEIN"/>
    <property type="match status" value="1"/>
</dbReference>
<dbReference type="InterPro" id="IPR051091">
    <property type="entry name" value="O-Glucosyltr/Glycosyltrsf_90"/>
</dbReference>
<feature type="transmembrane region" description="Helical" evidence="1">
    <location>
        <begin position="7"/>
        <end position="28"/>
    </location>
</feature>
<keyword evidence="1" id="KW-1133">Transmembrane helix</keyword>
<evidence type="ECO:0000313" key="3">
    <source>
        <dbReference type="EMBL" id="OQE23881.1"/>
    </source>
</evidence>
<dbReference type="SMART" id="SM00672">
    <property type="entry name" value="CAP10"/>
    <property type="match status" value="1"/>
</dbReference>
<dbReference type="PANTHER" id="PTHR12203">
    <property type="entry name" value="KDEL LYS-ASP-GLU-LEU CONTAINING - RELATED"/>
    <property type="match status" value="1"/>
</dbReference>
<evidence type="ECO:0000313" key="4">
    <source>
        <dbReference type="Proteomes" id="UP000191285"/>
    </source>
</evidence>
<reference evidence="4" key="1">
    <citation type="journal article" date="2017" name="Nat. Microbiol.">
        <title>Global analysis of biosynthetic gene clusters reveals vast potential of secondary metabolite production in Penicillium species.</title>
        <authorList>
            <person name="Nielsen J.C."/>
            <person name="Grijseels S."/>
            <person name="Prigent S."/>
            <person name="Ji B."/>
            <person name="Dainat J."/>
            <person name="Nielsen K.F."/>
            <person name="Frisvad J.C."/>
            <person name="Workman M."/>
            <person name="Nielsen J."/>
        </authorList>
    </citation>
    <scope>NUCLEOTIDE SEQUENCE [LARGE SCALE GENOMIC DNA]</scope>
    <source>
        <strain evidence="4">IBT 24891</strain>
    </source>
</reference>
<comment type="caution">
    <text evidence="3">The sequence shown here is derived from an EMBL/GenBank/DDBJ whole genome shotgun (WGS) entry which is preliminary data.</text>
</comment>